<dbReference type="PROSITE" id="PS50088">
    <property type="entry name" value="ANK_REPEAT"/>
    <property type="match status" value="1"/>
</dbReference>
<dbReference type="GO" id="GO:0033309">
    <property type="term" value="C:SBF transcription complex"/>
    <property type="evidence" value="ECO:0007669"/>
    <property type="project" value="TreeGrafter"/>
</dbReference>
<protein>
    <submittedName>
        <fullName evidence="7">SWI6</fullName>
    </submittedName>
</protein>
<keyword evidence="8" id="KW-1185">Reference proteome</keyword>
<feature type="coiled-coil region" evidence="4">
    <location>
        <begin position="676"/>
        <end position="703"/>
    </location>
</feature>
<organism evidence="7 8">
    <name type="scientific">[Candida] subhashii</name>
    <dbReference type="NCBI Taxonomy" id="561895"/>
    <lineage>
        <taxon>Eukaryota</taxon>
        <taxon>Fungi</taxon>
        <taxon>Dikarya</taxon>
        <taxon>Ascomycota</taxon>
        <taxon>Saccharomycotina</taxon>
        <taxon>Pichiomycetes</taxon>
        <taxon>Debaryomycetaceae</taxon>
        <taxon>Spathaspora</taxon>
    </lineage>
</organism>
<comment type="caution">
    <text evidence="7">The sequence shown here is derived from an EMBL/GenBank/DDBJ whole genome shotgun (WGS) entry which is preliminary data.</text>
</comment>
<dbReference type="EMBL" id="JAGSYN010000111">
    <property type="protein sequence ID" value="KAG7663991.1"/>
    <property type="molecule type" value="Genomic_DNA"/>
</dbReference>
<keyword evidence="4" id="KW-0175">Coiled coil</keyword>
<dbReference type="GO" id="GO:0003713">
    <property type="term" value="F:transcription coactivator activity"/>
    <property type="evidence" value="ECO:0007669"/>
    <property type="project" value="TreeGrafter"/>
</dbReference>
<keyword evidence="2 3" id="KW-0040">ANK repeat</keyword>
<accession>A0A8J5UP25</accession>
<dbReference type="PANTHER" id="PTHR43828">
    <property type="entry name" value="ASPARAGINASE"/>
    <property type="match status" value="1"/>
</dbReference>
<feature type="domain" description="HTH APSES-type" evidence="6">
    <location>
        <begin position="32"/>
        <end position="165"/>
    </location>
</feature>
<keyword evidence="1" id="KW-0677">Repeat</keyword>
<dbReference type="InterPro" id="IPR002110">
    <property type="entry name" value="Ankyrin_rpt"/>
</dbReference>
<dbReference type="SMART" id="SM01252">
    <property type="entry name" value="KilA-N"/>
    <property type="match status" value="1"/>
</dbReference>
<dbReference type="GO" id="GO:0030907">
    <property type="term" value="C:MBF transcription complex"/>
    <property type="evidence" value="ECO:0007669"/>
    <property type="project" value="TreeGrafter"/>
</dbReference>
<dbReference type="SMART" id="SM00248">
    <property type="entry name" value="ANK"/>
    <property type="match status" value="2"/>
</dbReference>
<evidence type="ECO:0000256" key="2">
    <source>
        <dbReference type="ARBA" id="ARBA00023043"/>
    </source>
</evidence>
<evidence type="ECO:0000313" key="7">
    <source>
        <dbReference type="EMBL" id="KAG7663991.1"/>
    </source>
</evidence>
<sequence length="740" mass="84358">MDSPINIGDITANSISHRLHDTHLNTRCISTVNSAIYSGQKFIQLSIKFDNSKPPSDNEIIILRKVQDSFINISQLLSILIHLKHLTTQQLETFLNNEILTNGEYNSSTAIPQVIDLRNKKDFNPQLRGIWISYDKAVNLALKFDIYEFTKKMFLIDVHDFDNLPKATKRLHEEGDDKEEEQDNRMSNTSITGSPAKRQKLNKDIKKEEPKQEEQQSSPKESLQHISIINKLIGKNENYPFTLPPIMANDDNAEIANQIRFKLGEIFKQDDEGSLTFQDIKSALEPILERYPLETICDVPLDQKKQTALHFASTLASLNLVSAFITLGLNSPIRGNINGESPLICTIQVTNSMEKGNFQDLLVNWLYLDIWLLDNKKWSILHHLASQSKLKFESSKFYMTKIIEYIIGNDRLLYDLRENLINYQDDEDGNTALHIAIESESKWFIKILIDLGADINLANKRDVKSIDFEIVKDLIGNETGEEFENEHIFELIKTGVEFLTKRLEINGTISEIEEPKPVEQVAVIQEDQQEETTGSSSTKIFQSIQQLLSNTNTEYENILNSKREQIKNLDKSLHDTTISTANNRFVAKKISEKLGQLDNLKLQIANITDKLAFAKQELKDVTETSNGGVLDELDENKEYDADEPFLIQPIYERLVKGESVDDLKNDQAILSQLQPKPILKARIDAYKQINESLEKELNTLLDYSELTSKFKKVVSICTGVDINEVDELLDGLLEAVEGQQ</sequence>
<feature type="compositionally biased region" description="Basic and acidic residues" evidence="5">
    <location>
        <begin position="201"/>
        <end position="214"/>
    </location>
</feature>
<feature type="repeat" description="ANK" evidence="3">
    <location>
        <begin position="428"/>
        <end position="460"/>
    </location>
</feature>
<evidence type="ECO:0000256" key="5">
    <source>
        <dbReference type="SAM" id="MobiDB-lite"/>
    </source>
</evidence>
<reference evidence="7 8" key="1">
    <citation type="journal article" date="2021" name="DNA Res.">
        <title>Genome analysis of Candida subhashii reveals its hybrid nature and dual mitochondrial genome conformations.</title>
        <authorList>
            <person name="Mixao V."/>
            <person name="Hegedusova E."/>
            <person name="Saus E."/>
            <person name="Pryszcz L.P."/>
            <person name="Cillingova A."/>
            <person name="Nosek J."/>
            <person name="Gabaldon T."/>
        </authorList>
    </citation>
    <scope>NUCLEOTIDE SEQUENCE [LARGE SCALE GENOMIC DNA]</scope>
    <source>
        <strain evidence="7 8">CBS 10753</strain>
    </source>
</reference>
<evidence type="ECO:0000313" key="8">
    <source>
        <dbReference type="Proteomes" id="UP000694255"/>
    </source>
</evidence>
<evidence type="ECO:0000256" key="1">
    <source>
        <dbReference type="ARBA" id="ARBA00022737"/>
    </source>
</evidence>
<evidence type="ECO:0000256" key="3">
    <source>
        <dbReference type="PROSITE-ProRule" id="PRU00023"/>
    </source>
</evidence>
<dbReference type="InterPro" id="IPR051642">
    <property type="entry name" value="SWI6-like"/>
</dbReference>
<dbReference type="AlphaFoldDB" id="A0A8J5UP25"/>
<dbReference type="Pfam" id="PF12796">
    <property type="entry name" value="Ank_2"/>
    <property type="match status" value="1"/>
</dbReference>
<dbReference type="GO" id="GO:0001228">
    <property type="term" value="F:DNA-binding transcription activator activity, RNA polymerase II-specific"/>
    <property type="evidence" value="ECO:0007669"/>
    <property type="project" value="UniProtKB-ARBA"/>
</dbReference>
<evidence type="ECO:0000256" key="4">
    <source>
        <dbReference type="SAM" id="Coils"/>
    </source>
</evidence>
<proteinExistence type="predicted"/>
<dbReference type="PROSITE" id="PS51299">
    <property type="entry name" value="HTH_APSES"/>
    <property type="match status" value="1"/>
</dbReference>
<dbReference type="OrthoDB" id="6718656at2759"/>
<dbReference type="Pfam" id="PF04383">
    <property type="entry name" value="KilA-N"/>
    <property type="match status" value="1"/>
</dbReference>
<dbReference type="PANTHER" id="PTHR43828:SF3">
    <property type="entry name" value="CHROMO DOMAIN-CONTAINING PROTEIN"/>
    <property type="match status" value="1"/>
</dbReference>
<dbReference type="PROSITE" id="PS50297">
    <property type="entry name" value="ANK_REP_REGION"/>
    <property type="match status" value="1"/>
</dbReference>
<dbReference type="GeneID" id="73469293"/>
<dbReference type="InterPro" id="IPR003163">
    <property type="entry name" value="Tscrpt_reg_HTH_APSES-type"/>
</dbReference>
<feature type="coiled-coil region" evidence="4">
    <location>
        <begin position="552"/>
        <end position="624"/>
    </location>
</feature>
<gene>
    <name evidence="7" type="ORF">J8A68_002492</name>
</gene>
<dbReference type="Proteomes" id="UP000694255">
    <property type="component" value="Unassembled WGS sequence"/>
</dbReference>
<dbReference type="InterPro" id="IPR018004">
    <property type="entry name" value="KilA/APSES_HTH"/>
</dbReference>
<evidence type="ECO:0000259" key="6">
    <source>
        <dbReference type="PROSITE" id="PS51299"/>
    </source>
</evidence>
<dbReference type="RefSeq" id="XP_049264223.1">
    <property type="nucleotide sequence ID" value="XM_049406248.1"/>
</dbReference>
<feature type="region of interest" description="Disordered" evidence="5">
    <location>
        <begin position="172"/>
        <end position="223"/>
    </location>
</feature>
<name>A0A8J5UP25_9ASCO</name>